<keyword evidence="2" id="KW-1185">Reference proteome</keyword>
<dbReference type="Proteomes" id="UP000538955">
    <property type="component" value="Unassembled WGS sequence"/>
</dbReference>
<gene>
    <name evidence="1" type="ORF">HHM24_07895</name>
</gene>
<protein>
    <recommendedName>
        <fullName evidence="3">HTH cro/C1-type domain-containing protein</fullName>
    </recommendedName>
</protein>
<accession>A0ABX1STS8</accession>
<evidence type="ECO:0008006" key="3">
    <source>
        <dbReference type="Google" id="ProtNLM"/>
    </source>
</evidence>
<proteinExistence type="predicted"/>
<dbReference type="EMBL" id="JABBMI010000064">
    <property type="protein sequence ID" value="NMK54641.1"/>
    <property type="molecule type" value="Genomic_DNA"/>
</dbReference>
<evidence type="ECO:0000313" key="1">
    <source>
        <dbReference type="EMBL" id="NMK54641.1"/>
    </source>
</evidence>
<name>A0ABX1STS8_STACP</name>
<sequence length="62" mass="7257">MSDYKKKILEIIESDLTAYQIHKKTGLSQNAINGLRKGERDIDNLTLKTTERIYKLYQDLNN</sequence>
<evidence type="ECO:0000313" key="2">
    <source>
        <dbReference type="Proteomes" id="UP000538955"/>
    </source>
</evidence>
<organism evidence="1 2">
    <name type="scientific">Staphylococcus capitis</name>
    <dbReference type="NCBI Taxonomy" id="29388"/>
    <lineage>
        <taxon>Bacteria</taxon>
        <taxon>Bacillati</taxon>
        <taxon>Bacillota</taxon>
        <taxon>Bacilli</taxon>
        <taxon>Bacillales</taxon>
        <taxon>Staphylococcaceae</taxon>
        <taxon>Staphylococcus</taxon>
    </lineage>
</organism>
<dbReference type="RefSeq" id="WP_168992996.1">
    <property type="nucleotide sequence ID" value="NZ_JABBMI010000064.1"/>
</dbReference>
<comment type="caution">
    <text evidence="1">The sequence shown here is derived from an EMBL/GenBank/DDBJ whole genome shotgun (WGS) entry which is preliminary data.</text>
</comment>
<reference evidence="1 2" key="1">
    <citation type="submission" date="2020-04" db="EMBL/GenBank/DDBJ databases">
        <title>The Epidemiology and Molecular Characteristics of Linezolid-Resistant Staphylococcus capitis in Huashan Hospital, Shanghai.</title>
        <authorList>
            <person name="Ding L."/>
            <person name="Li P."/>
            <person name="Yang Y."/>
            <person name="Lin D."/>
            <person name="Xu X."/>
        </authorList>
    </citation>
    <scope>NUCLEOTIDE SEQUENCE [LARGE SCALE GENOMIC DNA]</scope>
    <source>
        <strain evidence="1 2">17-84</strain>
    </source>
</reference>